<reference evidence="1" key="1">
    <citation type="journal article" date="2020" name="bioRxiv">
        <title>Hybrid origin of Populus tomentosa Carr. identified through genome sequencing and phylogenomic analysis.</title>
        <authorList>
            <person name="An X."/>
            <person name="Gao K."/>
            <person name="Chen Z."/>
            <person name="Li J."/>
            <person name="Yang X."/>
            <person name="Yang X."/>
            <person name="Zhou J."/>
            <person name="Guo T."/>
            <person name="Zhao T."/>
            <person name="Huang S."/>
            <person name="Miao D."/>
            <person name="Khan W.U."/>
            <person name="Rao P."/>
            <person name="Ye M."/>
            <person name="Lei B."/>
            <person name="Liao W."/>
            <person name="Wang J."/>
            <person name="Ji L."/>
            <person name="Li Y."/>
            <person name="Guo B."/>
            <person name="Mustafa N.S."/>
            <person name="Li S."/>
            <person name="Yun Q."/>
            <person name="Keller S.R."/>
            <person name="Mao J."/>
            <person name="Zhang R."/>
            <person name="Strauss S.H."/>
        </authorList>
    </citation>
    <scope>NUCLEOTIDE SEQUENCE</scope>
    <source>
        <strain evidence="1">GM15</strain>
        <tissue evidence="1">Leaf</tissue>
    </source>
</reference>
<evidence type="ECO:0000313" key="1">
    <source>
        <dbReference type="EMBL" id="KAG6754208.1"/>
    </source>
</evidence>
<dbReference type="OrthoDB" id="200029at2759"/>
<protein>
    <submittedName>
        <fullName evidence="1">Uncharacterized protein</fullName>
    </submittedName>
</protein>
<organism evidence="1 2">
    <name type="scientific">Populus tomentosa</name>
    <name type="common">Chinese white poplar</name>
    <dbReference type="NCBI Taxonomy" id="118781"/>
    <lineage>
        <taxon>Eukaryota</taxon>
        <taxon>Viridiplantae</taxon>
        <taxon>Streptophyta</taxon>
        <taxon>Embryophyta</taxon>
        <taxon>Tracheophyta</taxon>
        <taxon>Spermatophyta</taxon>
        <taxon>Magnoliopsida</taxon>
        <taxon>eudicotyledons</taxon>
        <taxon>Gunneridae</taxon>
        <taxon>Pentapetalae</taxon>
        <taxon>rosids</taxon>
        <taxon>fabids</taxon>
        <taxon>Malpighiales</taxon>
        <taxon>Salicaceae</taxon>
        <taxon>Saliceae</taxon>
        <taxon>Populus</taxon>
    </lineage>
</organism>
<dbReference type="Proteomes" id="UP000886885">
    <property type="component" value="Chromosome 12A"/>
</dbReference>
<sequence length="197" mass="22241">MPLFDHALRPHPSTSKITLYFSKSFSKTHSLHQSPLLSPHCNLKLSIFLLRKTRPCPSTNPGCVSTNPQSSSFAFPWRIPGNVIQKLQEAMQKNAKIRVIEDAPNGNRHHINATIVIVNFFGLSSQYIQAEIDGGFDRDVLEFFVEGDVVANRSMDTKVTYVYSFTTALGDSQGQEERVKKILDELGWYVPSFYSMD</sequence>
<evidence type="ECO:0000313" key="2">
    <source>
        <dbReference type="Proteomes" id="UP000886885"/>
    </source>
</evidence>
<dbReference type="AlphaFoldDB" id="A0A8X7YJ46"/>
<gene>
    <name evidence="1" type="ORF">POTOM_042221</name>
</gene>
<keyword evidence="2" id="KW-1185">Reference proteome</keyword>
<dbReference type="PANTHER" id="PTHR36783">
    <property type="entry name" value="THYLAKOID LUMENAL 17.9 KDA PROTEIN, CHLOROPLASTIC"/>
    <property type="match status" value="1"/>
</dbReference>
<dbReference type="GO" id="GO:0009543">
    <property type="term" value="C:chloroplast thylakoid lumen"/>
    <property type="evidence" value="ECO:0007669"/>
    <property type="project" value="TreeGrafter"/>
</dbReference>
<proteinExistence type="predicted"/>
<name>A0A8X7YJ46_POPTO</name>
<dbReference type="EMBL" id="JAAWWB010000023">
    <property type="protein sequence ID" value="KAG6754208.1"/>
    <property type="molecule type" value="Genomic_DNA"/>
</dbReference>
<dbReference type="InterPro" id="IPR037734">
    <property type="entry name" value="Thylakoid_lumenal_17.9"/>
</dbReference>
<accession>A0A8X7YJ46</accession>
<comment type="caution">
    <text evidence="1">The sequence shown here is derived from an EMBL/GenBank/DDBJ whole genome shotgun (WGS) entry which is preliminary data.</text>
</comment>
<dbReference type="PANTHER" id="PTHR36783:SF2">
    <property type="entry name" value="THYLAKOID LUMENAL 17.9 KDA PROTEIN, CHLOROPLASTIC"/>
    <property type="match status" value="1"/>
</dbReference>